<feature type="non-terminal residue" evidence="1">
    <location>
        <position position="1"/>
    </location>
</feature>
<dbReference type="GO" id="GO:0046076">
    <property type="term" value="P:dTTP catabolic process"/>
    <property type="evidence" value="ECO:0007669"/>
    <property type="project" value="TreeGrafter"/>
</dbReference>
<organism evidence="1 2">
    <name type="scientific">Kouleothrix aurantiaca</name>
    <dbReference type="NCBI Taxonomy" id="186479"/>
    <lineage>
        <taxon>Bacteria</taxon>
        <taxon>Bacillati</taxon>
        <taxon>Chloroflexota</taxon>
        <taxon>Chloroflexia</taxon>
        <taxon>Chloroflexales</taxon>
        <taxon>Roseiflexineae</taxon>
        <taxon>Roseiflexaceae</taxon>
        <taxon>Kouleothrix</taxon>
    </lineage>
</organism>
<reference evidence="1 2" key="1">
    <citation type="submission" date="2015-09" db="EMBL/GenBank/DDBJ databases">
        <title>Draft genome sequence of Kouleothrix aurantiaca JCM 19913.</title>
        <authorList>
            <person name="Hemp J."/>
        </authorList>
    </citation>
    <scope>NUCLEOTIDE SEQUENCE [LARGE SCALE GENOMIC DNA]</scope>
    <source>
        <strain evidence="1 2">COM-B</strain>
    </source>
</reference>
<evidence type="ECO:0000313" key="2">
    <source>
        <dbReference type="Proteomes" id="UP000050509"/>
    </source>
</evidence>
<gene>
    <name evidence="1" type="ORF">SE17_16135</name>
</gene>
<evidence type="ECO:0008006" key="3">
    <source>
        <dbReference type="Google" id="ProtNLM"/>
    </source>
</evidence>
<dbReference type="GO" id="GO:0046052">
    <property type="term" value="P:UTP catabolic process"/>
    <property type="evidence" value="ECO:0007669"/>
    <property type="project" value="TreeGrafter"/>
</dbReference>
<dbReference type="PANTHER" id="PTHR30522">
    <property type="entry name" value="NUCLEOSIDE TRIPHOSPHATE PYROPHOSPHOHYDROLASE"/>
    <property type="match status" value="1"/>
</dbReference>
<dbReference type="EMBL" id="LJCR01000581">
    <property type="protein sequence ID" value="KPV52339.1"/>
    <property type="molecule type" value="Genomic_DNA"/>
</dbReference>
<keyword evidence="2" id="KW-1185">Reference proteome</keyword>
<dbReference type="AlphaFoldDB" id="A0A0P9DGA2"/>
<accession>A0A0P9DGA2</accession>
<name>A0A0P9DGA2_9CHLR</name>
<dbReference type="InterPro" id="IPR011551">
    <property type="entry name" value="NTP_PyrPHydrolase_MazG"/>
</dbReference>
<dbReference type="GO" id="GO:0006203">
    <property type="term" value="P:dGTP catabolic process"/>
    <property type="evidence" value="ECO:0007669"/>
    <property type="project" value="TreeGrafter"/>
</dbReference>
<dbReference type="PANTHER" id="PTHR30522:SF0">
    <property type="entry name" value="NUCLEOSIDE TRIPHOSPHATE PYROPHOSPHOHYDROLASE"/>
    <property type="match status" value="1"/>
</dbReference>
<proteinExistence type="predicted"/>
<dbReference type="GO" id="GO:0046047">
    <property type="term" value="P:TTP catabolic process"/>
    <property type="evidence" value="ECO:0007669"/>
    <property type="project" value="TreeGrafter"/>
</dbReference>
<dbReference type="Gene3D" id="1.10.287.1080">
    <property type="entry name" value="MazG-like"/>
    <property type="match status" value="1"/>
</dbReference>
<dbReference type="GO" id="GO:0046081">
    <property type="term" value="P:dUTP catabolic process"/>
    <property type="evidence" value="ECO:0007669"/>
    <property type="project" value="TreeGrafter"/>
</dbReference>
<protein>
    <recommendedName>
        <fullName evidence="3">Nucleoside triphosphate pyrophosphohydrolase</fullName>
    </recommendedName>
</protein>
<dbReference type="GO" id="GO:0046061">
    <property type="term" value="P:dATP catabolic process"/>
    <property type="evidence" value="ECO:0007669"/>
    <property type="project" value="TreeGrafter"/>
</dbReference>
<dbReference type="GO" id="GO:0047429">
    <property type="term" value="F:nucleoside triphosphate diphosphatase activity"/>
    <property type="evidence" value="ECO:0007669"/>
    <property type="project" value="TreeGrafter"/>
</dbReference>
<sequence length="80" mass="8804">AARAERVAVEFGDLLLAIAKLSMRLKLDAESALRGAIAKFRRRFAAMQRTLAEQGRDFTALSVPEKEALWAQAKDESAAE</sequence>
<dbReference type="Proteomes" id="UP000050509">
    <property type="component" value="Unassembled WGS sequence"/>
</dbReference>
<evidence type="ECO:0000313" key="1">
    <source>
        <dbReference type="EMBL" id="KPV52339.1"/>
    </source>
</evidence>
<dbReference type="SUPFAM" id="SSF101386">
    <property type="entry name" value="all-alpha NTP pyrophosphatases"/>
    <property type="match status" value="1"/>
</dbReference>
<comment type="caution">
    <text evidence="1">The sequence shown here is derived from an EMBL/GenBank/DDBJ whole genome shotgun (WGS) entry which is preliminary data.</text>
</comment>